<dbReference type="EMBL" id="CM010723">
    <property type="protein sequence ID" value="RZC76409.1"/>
    <property type="molecule type" value="Genomic_DNA"/>
</dbReference>
<evidence type="ECO:0000313" key="3">
    <source>
        <dbReference type="Proteomes" id="UP000316621"/>
    </source>
</evidence>
<dbReference type="AlphaFoldDB" id="A0A4Y7KWS4"/>
<protein>
    <submittedName>
        <fullName evidence="2">Uncharacterized protein</fullName>
    </submittedName>
</protein>
<keyword evidence="1" id="KW-0732">Signal</keyword>
<name>A0A4Y7KWS4_PAPSO</name>
<dbReference type="Gramene" id="RZC76409">
    <property type="protein sequence ID" value="RZC76409"/>
    <property type="gene ID" value="C5167_000755"/>
</dbReference>
<proteinExistence type="predicted"/>
<gene>
    <name evidence="2" type="ORF">C5167_000755</name>
</gene>
<feature type="chain" id="PRO_5021508812" evidence="1">
    <location>
        <begin position="23"/>
        <end position="49"/>
    </location>
</feature>
<accession>A0A4Y7KWS4</accession>
<organism evidence="2 3">
    <name type="scientific">Papaver somniferum</name>
    <name type="common">Opium poppy</name>
    <dbReference type="NCBI Taxonomy" id="3469"/>
    <lineage>
        <taxon>Eukaryota</taxon>
        <taxon>Viridiplantae</taxon>
        <taxon>Streptophyta</taxon>
        <taxon>Embryophyta</taxon>
        <taxon>Tracheophyta</taxon>
        <taxon>Spermatophyta</taxon>
        <taxon>Magnoliopsida</taxon>
        <taxon>Ranunculales</taxon>
        <taxon>Papaveraceae</taxon>
        <taxon>Papaveroideae</taxon>
        <taxon>Papaver</taxon>
    </lineage>
</organism>
<reference evidence="2 3" key="1">
    <citation type="journal article" date="2018" name="Science">
        <title>The opium poppy genome and morphinan production.</title>
        <authorList>
            <person name="Guo L."/>
            <person name="Winzer T."/>
            <person name="Yang X."/>
            <person name="Li Y."/>
            <person name="Ning Z."/>
            <person name="He Z."/>
            <person name="Teodor R."/>
            <person name="Lu Y."/>
            <person name="Bowser T.A."/>
            <person name="Graham I.A."/>
            <person name="Ye K."/>
        </authorList>
    </citation>
    <scope>NUCLEOTIDE SEQUENCE [LARGE SCALE GENOMIC DNA]</scope>
    <source>
        <strain evidence="3">cv. HN1</strain>
        <tissue evidence="2">Leaves</tissue>
    </source>
</reference>
<dbReference type="Proteomes" id="UP000316621">
    <property type="component" value="Chromosome 9"/>
</dbReference>
<keyword evidence="3" id="KW-1185">Reference proteome</keyword>
<evidence type="ECO:0000313" key="2">
    <source>
        <dbReference type="EMBL" id="RZC76409.1"/>
    </source>
</evidence>
<feature type="signal peptide" evidence="1">
    <location>
        <begin position="1"/>
        <end position="22"/>
    </location>
</feature>
<sequence length="49" mass="5686">MFRTFAWLTHLSLSPLLLPIFSATLELERHLLLCTSVTLYKYIIEDSTS</sequence>
<evidence type="ECO:0000256" key="1">
    <source>
        <dbReference type="SAM" id="SignalP"/>
    </source>
</evidence>